<dbReference type="RefSeq" id="WP_144856865.1">
    <property type="nucleotide sequence ID" value="NZ_BAAAYT010000001.1"/>
</dbReference>
<comment type="caution">
    <text evidence="2">The sequence shown here is derived from an EMBL/GenBank/DDBJ whole genome shotgun (WGS) entry which is preliminary data.</text>
</comment>
<evidence type="ECO:0008006" key="4">
    <source>
        <dbReference type="Google" id="ProtNLM"/>
    </source>
</evidence>
<reference evidence="2 3" key="1">
    <citation type="submission" date="2019-06" db="EMBL/GenBank/DDBJ databases">
        <title>Sequencing the genomes of 1000 actinobacteria strains.</title>
        <authorList>
            <person name="Klenk H.-P."/>
        </authorList>
    </citation>
    <scope>NUCLEOTIDE SEQUENCE [LARGE SCALE GENOMIC DNA]</scope>
    <source>
        <strain evidence="2 3">DSM 18935</strain>
    </source>
</reference>
<accession>A0A560WDW5</accession>
<dbReference type="AlphaFoldDB" id="A0A560WDW5"/>
<evidence type="ECO:0000256" key="1">
    <source>
        <dbReference type="SAM" id="MobiDB-lite"/>
    </source>
</evidence>
<feature type="region of interest" description="Disordered" evidence="1">
    <location>
        <begin position="66"/>
        <end position="135"/>
    </location>
</feature>
<feature type="compositionally biased region" description="Polar residues" evidence="1">
    <location>
        <begin position="92"/>
        <end position="106"/>
    </location>
</feature>
<feature type="compositionally biased region" description="Basic and acidic residues" evidence="1">
    <location>
        <begin position="73"/>
        <end position="91"/>
    </location>
</feature>
<gene>
    <name evidence="2" type="ORF">FB557_1397</name>
</gene>
<dbReference type="EMBL" id="VIUW01000002">
    <property type="protein sequence ID" value="TWD15861.1"/>
    <property type="molecule type" value="Genomic_DNA"/>
</dbReference>
<dbReference type="Proteomes" id="UP000315628">
    <property type="component" value="Unassembled WGS sequence"/>
</dbReference>
<protein>
    <recommendedName>
        <fullName evidence="4">Protoporphyrinogen oxidase</fullName>
    </recommendedName>
</protein>
<evidence type="ECO:0000313" key="2">
    <source>
        <dbReference type="EMBL" id="TWD15861.1"/>
    </source>
</evidence>
<organism evidence="2 3">
    <name type="scientific">Marihabitans asiaticum</name>
    <dbReference type="NCBI Taxonomy" id="415218"/>
    <lineage>
        <taxon>Bacteria</taxon>
        <taxon>Bacillati</taxon>
        <taxon>Actinomycetota</taxon>
        <taxon>Actinomycetes</taxon>
        <taxon>Micrococcales</taxon>
        <taxon>Intrasporangiaceae</taxon>
        <taxon>Marihabitans</taxon>
    </lineage>
</organism>
<name>A0A560WDW5_9MICO</name>
<dbReference type="OrthoDB" id="4869416at2"/>
<sequence length="135" mass="13988">MSKLTFLLGAAAGYVLGARAGTQRYEEIKAGASQIWGSQPVQRQVASAKHTTKTKVAPAALDAVSGAAATAGEKLREGAGRITPDSRRDVESSATNDETPQRTTKMSADPDVSTAGDPISDWAEEGGSITSRRVG</sequence>
<evidence type="ECO:0000313" key="3">
    <source>
        <dbReference type="Proteomes" id="UP000315628"/>
    </source>
</evidence>
<proteinExistence type="predicted"/>
<keyword evidence="3" id="KW-1185">Reference proteome</keyword>